<name>A0A9P8LFZ0_9PEZI</name>
<protein>
    <recommendedName>
        <fullName evidence="3">AMP-dependent synthetase/ligase domain-containing protein</fullName>
    </recommendedName>
</protein>
<accession>A0A9P8LFZ0</accession>
<dbReference type="SUPFAM" id="SSF56801">
    <property type="entry name" value="Acetyl-CoA synthetase-like"/>
    <property type="match status" value="1"/>
</dbReference>
<dbReference type="EMBL" id="JAGHQM010000201">
    <property type="protein sequence ID" value="KAH0563444.1"/>
    <property type="molecule type" value="Genomic_DNA"/>
</dbReference>
<dbReference type="Gene3D" id="3.40.50.12780">
    <property type="entry name" value="N-terminal domain of ligase-like"/>
    <property type="match status" value="1"/>
</dbReference>
<comment type="caution">
    <text evidence="1">The sequence shown here is derived from an EMBL/GenBank/DDBJ whole genome shotgun (WGS) entry which is preliminary data.</text>
</comment>
<dbReference type="InterPro" id="IPR042099">
    <property type="entry name" value="ANL_N_sf"/>
</dbReference>
<reference evidence="1" key="1">
    <citation type="submission" date="2021-03" db="EMBL/GenBank/DDBJ databases">
        <title>Comparative genomics and phylogenomic investigation of the class Geoglossomycetes provide insights into ecological specialization and systematics.</title>
        <authorList>
            <person name="Melie T."/>
            <person name="Pirro S."/>
            <person name="Miller A.N."/>
            <person name="Quandt A."/>
        </authorList>
    </citation>
    <scope>NUCLEOTIDE SEQUENCE</scope>
    <source>
        <strain evidence="1">CAQ_001_2017</strain>
    </source>
</reference>
<gene>
    <name evidence="1" type="ORF">GP486_001981</name>
</gene>
<sequence>MPRMLWKHPNPVIYPASGELLRSLKGILHAGIYVYVEVYADRQSPQKPRSEAYINSGTGYCGIDVSKVVDESARIDSLPRWFSGVEMNFAENILFNQKKGTKGCLSTVGKEDYKVAVTEVREGSTEIRQVTWGELRKGVGKLAQAMKAAGVRRGDRIAGEVYG</sequence>
<dbReference type="PANTHER" id="PTHR42921:SF4">
    <property type="entry name" value="ACETOACETYL-COA SYNTHASE (AFU_ORTHOLOGUE AFUA_8G04770)"/>
    <property type="match status" value="1"/>
</dbReference>
<evidence type="ECO:0008006" key="3">
    <source>
        <dbReference type="Google" id="ProtNLM"/>
    </source>
</evidence>
<evidence type="ECO:0000313" key="2">
    <source>
        <dbReference type="Proteomes" id="UP000750711"/>
    </source>
</evidence>
<evidence type="ECO:0000313" key="1">
    <source>
        <dbReference type="EMBL" id="KAH0563444.1"/>
    </source>
</evidence>
<keyword evidence="2" id="KW-1185">Reference proteome</keyword>
<proteinExistence type="predicted"/>
<dbReference type="Proteomes" id="UP000750711">
    <property type="component" value="Unassembled WGS sequence"/>
</dbReference>
<dbReference type="AlphaFoldDB" id="A0A9P8LFZ0"/>
<dbReference type="PANTHER" id="PTHR42921">
    <property type="entry name" value="ACETOACETYL-COA SYNTHETASE"/>
    <property type="match status" value="1"/>
</dbReference>
<organism evidence="1 2">
    <name type="scientific">Trichoglossum hirsutum</name>
    <dbReference type="NCBI Taxonomy" id="265104"/>
    <lineage>
        <taxon>Eukaryota</taxon>
        <taxon>Fungi</taxon>
        <taxon>Dikarya</taxon>
        <taxon>Ascomycota</taxon>
        <taxon>Pezizomycotina</taxon>
        <taxon>Geoglossomycetes</taxon>
        <taxon>Geoglossales</taxon>
        <taxon>Geoglossaceae</taxon>
        <taxon>Trichoglossum</taxon>
    </lineage>
</organism>
<dbReference type="GO" id="GO:0030729">
    <property type="term" value="F:acetoacetate-CoA ligase activity"/>
    <property type="evidence" value="ECO:0007669"/>
    <property type="project" value="TreeGrafter"/>
</dbReference>